<dbReference type="InterPro" id="IPR003749">
    <property type="entry name" value="ThiS/MoaD-like"/>
</dbReference>
<protein>
    <submittedName>
        <fullName evidence="1">Uncharacterized protein</fullName>
    </submittedName>
</protein>
<dbReference type="Gene3D" id="3.10.20.30">
    <property type="match status" value="1"/>
</dbReference>
<dbReference type="OrthoDB" id="9801945at2"/>
<dbReference type="Proteomes" id="UP000006034">
    <property type="component" value="Unassembled WGS sequence"/>
</dbReference>
<dbReference type="SUPFAM" id="SSF54285">
    <property type="entry name" value="MoaD/ThiS"/>
    <property type="match status" value="1"/>
</dbReference>
<name>E5Y646_BILW3</name>
<organism evidence="1 2">
    <name type="scientific">Bilophila wadsworthia (strain 3_1_6)</name>
    <dbReference type="NCBI Taxonomy" id="563192"/>
    <lineage>
        <taxon>Bacteria</taxon>
        <taxon>Pseudomonadati</taxon>
        <taxon>Thermodesulfobacteriota</taxon>
        <taxon>Desulfovibrionia</taxon>
        <taxon>Desulfovibrionales</taxon>
        <taxon>Desulfovibrionaceae</taxon>
        <taxon>Bilophila</taxon>
    </lineage>
</organism>
<accession>E5Y646</accession>
<dbReference type="CDD" id="cd17040">
    <property type="entry name" value="Ubl_MoaD_like"/>
    <property type="match status" value="1"/>
</dbReference>
<dbReference type="eggNOG" id="COG1977">
    <property type="taxonomic scope" value="Bacteria"/>
</dbReference>
<evidence type="ECO:0000313" key="1">
    <source>
        <dbReference type="EMBL" id="EFV44593.2"/>
    </source>
</evidence>
<dbReference type="InterPro" id="IPR016155">
    <property type="entry name" value="Mopterin_synth/thiamin_S_b"/>
</dbReference>
<sequence>MKLTVKCFATLMPLTPPGGSLEFHGTDICDLLRQLSIPESEARIIFVNGIGVEKDALLHDGDRVGIFPPVGGG</sequence>
<reference evidence="1 2" key="1">
    <citation type="submission" date="2010-10" db="EMBL/GenBank/DDBJ databases">
        <authorList>
            <consortium name="The Broad Institute Genome Sequencing Platform"/>
            <person name="Ward D."/>
            <person name="Earl A."/>
            <person name="Feldgarden M."/>
            <person name="Young S.K."/>
            <person name="Gargeya S."/>
            <person name="Zeng Q."/>
            <person name="Alvarado L."/>
            <person name="Berlin A."/>
            <person name="Bochicchio J."/>
            <person name="Chapman S.B."/>
            <person name="Chen Z."/>
            <person name="Freedman E."/>
            <person name="Gellesch M."/>
            <person name="Goldberg J."/>
            <person name="Griggs A."/>
            <person name="Gujja S."/>
            <person name="Heilman E."/>
            <person name="Heiman D."/>
            <person name="Howarth C."/>
            <person name="Mehta T."/>
            <person name="Neiman D."/>
            <person name="Pearson M."/>
            <person name="Roberts A."/>
            <person name="Saif S."/>
            <person name="Shea T."/>
            <person name="Shenoy N."/>
            <person name="Sisk P."/>
            <person name="Stolte C."/>
            <person name="Sykes S."/>
            <person name="White J."/>
            <person name="Yandava C."/>
            <person name="Allen-Vercoe E."/>
            <person name="Sibley C."/>
            <person name="Ambrose C.E."/>
            <person name="Strauss J."/>
            <person name="Daigneault M."/>
            <person name="Haas B."/>
            <person name="Nusbaum C."/>
            <person name="Birren B."/>
        </authorList>
    </citation>
    <scope>NUCLEOTIDE SEQUENCE [LARGE SCALE GENOMIC DNA]</scope>
    <source>
        <strain evidence="1 2">3_1_6</strain>
    </source>
</reference>
<keyword evidence="2" id="KW-1185">Reference proteome</keyword>
<gene>
    <name evidence="1" type="ORF">HMPREF0179_01659</name>
</gene>
<dbReference type="HOGENOM" id="CLU_114601_5_2_7"/>
<dbReference type="InterPro" id="IPR012675">
    <property type="entry name" value="Beta-grasp_dom_sf"/>
</dbReference>
<comment type="caution">
    <text evidence="1">The sequence shown here is derived from an EMBL/GenBank/DDBJ whole genome shotgun (WGS) entry which is preliminary data.</text>
</comment>
<evidence type="ECO:0000313" key="2">
    <source>
        <dbReference type="Proteomes" id="UP000006034"/>
    </source>
</evidence>
<dbReference type="EMBL" id="ADCP02000003">
    <property type="protein sequence ID" value="EFV44593.2"/>
    <property type="molecule type" value="Genomic_DNA"/>
</dbReference>
<dbReference type="STRING" id="563192.HMPREF0179_01659"/>
<dbReference type="AlphaFoldDB" id="E5Y646"/>
<reference evidence="1 2" key="2">
    <citation type="submission" date="2013-04" db="EMBL/GenBank/DDBJ databases">
        <title>The Genome Sequence of Bilophila wadsworthia 3_1_6.</title>
        <authorList>
            <consortium name="The Broad Institute Genomics Platform"/>
            <person name="Earl A."/>
            <person name="Ward D."/>
            <person name="Feldgarden M."/>
            <person name="Gevers D."/>
            <person name="Sibley C."/>
            <person name="Strauss J."/>
            <person name="Allen-Vercoe E."/>
            <person name="Walker B."/>
            <person name="Young S."/>
            <person name="Zeng Q."/>
            <person name="Gargeya S."/>
            <person name="Fitzgerald M."/>
            <person name="Haas B."/>
            <person name="Abouelleil A."/>
            <person name="Allen A.W."/>
            <person name="Alvarado L."/>
            <person name="Arachchi H.M."/>
            <person name="Berlin A.M."/>
            <person name="Chapman S.B."/>
            <person name="Gainer-Dewar J."/>
            <person name="Goldberg J."/>
            <person name="Griggs A."/>
            <person name="Gujja S."/>
            <person name="Hansen M."/>
            <person name="Howarth C."/>
            <person name="Imamovic A."/>
            <person name="Ireland A."/>
            <person name="Larimer J."/>
            <person name="McCowan C."/>
            <person name="Murphy C."/>
            <person name="Pearson M."/>
            <person name="Poon T.W."/>
            <person name="Priest M."/>
            <person name="Roberts A."/>
            <person name="Saif S."/>
            <person name="Shea T."/>
            <person name="Sisk P."/>
            <person name="Sykes S."/>
            <person name="Wortman J."/>
            <person name="Nusbaum C."/>
            <person name="Birren B."/>
        </authorList>
    </citation>
    <scope>NUCLEOTIDE SEQUENCE [LARGE SCALE GENOMIC DNA]</scope>
    <source>
        <strain evidence="1 2">3_1_6</strain>
    </source>
</reference>
<proteinExistence type="predicted"/>
<dbReference type="Pfam" id="PF02597">
    <property type="entry name" value="ThiS"/>
    <property type="match status" value="1"/>
</dbReference>